<dbReference type="Gene3D" id="3.30.565.10">
    <property type="entry name" value="Histidine kinase-like ATPase, C-terminal domain"/>
    <property type="match status" value="1"/>
</dbReference>
<keyword evidence="3" id="KW-0808">Transferase</keyword>
<dbReference type="RefSeq" id="WP_407032690.1">
    <property type="nucleotide sequence ID" value="NZ_JAQGEF010000028.1"/>
</dbReference>
<dbReference type="EC" id="2.7.13.3" evidence="2"/>
<evidence type="ECO:0000256" key="3">
    <source>
        <dbReference type="ARBA" id="ARBA00022679"/>
    </source>
</evidence>
<evidence type="ECO:0000256" key="1">
    <source>
        <dbReference type="ARBA" id="ARBA00000085"/>
    </source>
</evidence>
<sequence>MRTDNIIHFNNNKYTKWIFRQHHLLKVLLTIFISGNPLQIPAQLSDSLYYQLPADKRPQQRNALTTNERLAILNASNDFGYGNYKEELDKIVKEVLLDISVEKDLSKKSAYTFIITDFLPGHEAINCYQQLIESIGESPGHERSLAKAYIGMATPYIYADRLDSAMNMLQQGLYYAEKLHDNDLSGEIYQTYTVIYGKLALYEKALTYSKKAVVFFNEKEDKLNYIKCAITAAYMYAINFQKNAQSTYLDTARNMIREVMYSEKKEASFWYGACYHALGFFNYLQKDYQSALVMFDSSLLPAYNYESRYNPNYYFVRYLYKGVCLVKTGKIADGIAILLNLKVTNKSYPEQLLRYSTLYEYSKQKGDYKNALMYHELVRNYSDSLSLEEQKGVIFETEQKYAAAQKEKIIAGLETEKIRTQARHIKIFSIIVIALLLAALAALMFYLIARWQRANFLGFKLNVARNIHDETGPALLYAKVLAKSERTRKNETVKSELELHLEHTMEIIRSLSHDLKSEEQYTTASLINKCKEVLKKLNISDEFTYNISDKTNANRFLSHFQFSNLKSILQECITNTIKHASFTVINIDFIKNGNKLYISYSDNGKGWPKDSKAEGIGMVNMRERMDKLNGGFTIVNNYPDGYQLNMEIALQ</sequence>
<evidence type="ECO:0000313" key="8">
    <source>
        <dbReference type="Proteomes" id="UP001210231"/>
    </source>
</evidence>
<keyword evidence="6" id="KW-0472">Membrane</keyword>
<keyword evidence="6" id="KW-0812">Transmembrane</keyword>
<dbReference type="PANTHER" id="PTHR24421">
    <property type="entry name" value="NITRATE/NITRITE SENSOR PROTEIN NARX-RELATED"/>
    <property type="match status" value="1"/>
</dbReference>
<feature type="transmembrane region" description="Helical" evidence="6">
    <location>
        <begin position="427"/>
        <end position="449"/>
    </location>
</feature>
<comment type="caution">
    <text evidence="7">The sequence shown here is derived from an EMBL/GenBank/DDBJ whole genome shotgun (WGS) entry which is preliminary data.</text>
</comment>
<evidence type="ECO:0000256" key="5">
    <source>
        <dbReference type="ARBA" id="ARBA00023012"/>
    </source>
</evidence>
<dbReference type="EMBL" id="JAQGEF010000028">
    <property type="protein sequence ID" value="MDA3616361.1"/>
    <property type="molecule type" value="Genomic_DNA"/>
</dbReference>
<dbReference type="InterPro" id="IPR050482">
    <property type="entry name" value="Sensor_HK_TwoCompSys"/>
</dbReference>
<evidence type="ECO:0000256" key="4">
    <source>
        <dbReference type="ARBA" id="ARBA00022777"/>
    </source>
</evidence>
<dbReference type="InterPro" id="IPR036890">
    <property type="entry name" value="HATPase_C_sf"/>
</dbReference>
<keyword evidence="8" id="KW-1185">Reference proteome</keyword>
<keyword evidence="4" id="KW-0418">Kinase</keyword>
<accession>A0ABT4UNE8</accession>
<evidence type="ECO:0000256" key="6">
    <source>
        <dbReference type="SAM" id="Phobius"/>
    </source>
</evidence>
<comment type="catalytic activity">
    <reaction evidence="1">
        <text>ATP + protein L-histidine = ADP + protein N-phospho-L-histidine.</text>
        <dbReference type="EC" id="2.7.13.3"/>
    </reaction>
</comment>
<gene>
    <name evidence="7" type="ORF">O3P16_16205</name>
</gene>
<dbReference type="CDD" id="cd16917">
    <property type="entry name" value="HATPase_UhpB-NarQ-NarX-like"/>
    <property type="match status" value="1"/>
</dbReference>
<keyword evidence="5" id="KW-0902">Two-component regulatory system</keyword>
<proteinExistence type="predicted"/>
<evidence type="ECO:0000256" key="2">
    <source>
        <dbReference type="ARBA" id="ARBA00012438"/>
    </source>
</evidence>
<dbReference type="Proteomes" id="UP001210231">
    <property type="component" value="Unassembled WGS sequence"/>
</dbReference>
<reference evidence="7 8" key="1">
    <citation type="submission" date="2022-12" db="EMBL/GenBank/DDBJ databases">
        <title>Chitinophagaceae gen. sp. nov., a new member of the family Chitinophagaceae, isolated from soil in a chemical factory.</title>
        <authorList>
            <person name="Ke Z."/>
        </authorList>
    </citation>
    <scope>NUCLEOTIDE SEQUENCE [LARGE SCALE GENOMIC DNA]</scope>
    <source>
        <strain evidence="7 8">LY-5</strain>
    </source>
</reference>
<dbReference type="SUPFAM" id="SSF48452">
    <property type="entry name" value="TPR-like"/>
    <property type="match status" value="2"/>
</dbReference>
<organism evidence="7 8">
    <name type="scientific">Polluticaenibacter yanchengensis</name>
    <dbReference type="NCBI Taxonomy" id="3014562"/>
    <lineage>
        <taxon>Bacteria</taxon>
        <taxon>Pseudomonadati</taxon>
        <taxon>Bacteroidota</taxon>
        <taxon>Chitinophagia</taxon>
        <taxon>Chitinophagales</taxon>
        <taxon>Chitinophagaceae</taxon>
        <taxon>Polluticaenibacter</taxon>
    </lineage>
</organism>
<dbReference type="SUPFAM" id="SSF55874">
    <property type="entry name" value="ATPase domain of HSP90 chaperone/DNA topoisomerase II/histidine kinase"/>
    <property type="match status" value="1"/>
</dbReference>
<name>A0ABT4UNE8_9BACT</name>
<keyword evidence="6" id="KW-1133">Transmembrane helix</keyword>
<protein>
    <recommendedName>
        <fullName evidence="2">histidine kinase</fullName>
        <ecNumber evidence="2">2.7.13.3</ecNumber>
    </recommendedName>
</protein>
<evidence type="ECO:0000313" key="7">
    <source>
        <dbReference type="EMBL" id="MDA3616361.1"/>
    </source>
</evidence>
<dbReference type="Gene3D" id="1.25.40.10">
    <property type="entry name" value="Tetratricopeptide repeat domain"/>
    <property type="match status" value="1"/>
</dbReference>
<dbReference type="PANTHER" id="PTHR24421:SF10">
    <property type="entry name" value="NITRATE_NITRITE SENSOR PROTEIN NARQ"/>
    <property type="match status" value="1"/>
</dbReference>
<dbReference type="InterPro" id="IPR011990">
    <property type="entry name" value="TPR-like_helical_dom_sf"/>
</dbReference>